<protein>
    <submittedName>
        <fullName evidence="2">Uncharacterized protein</fullName>
    </submittedName>
</protein>
<evidence type="ECO:0000313" key="4">
    <source>
        <dbReference type="Proteomes" id="UP000231990"/>
    </source>
</evidence>
<dbReference type="EMBL" id="NPDY01000001">
    <property type="protein sequence ID" value="PJZ71209.1"/>
    <property type="molecule type" value="Genomic_DNA"/>
</dbReference>
<dbReference type="EMBL" id="NPDZ01000001">
    <property type="protein sequence ID" value="PJZ74742.1"/>
    <property type="molecule type" value="Genomic_DNA"/>
</dbReference>
<dbReference type="Proteomes" id="UP000231962">
    <property type="component" value="Unassembled WGS sequence"/>
</dbReference>
<comment type="caution">
    <text evidence="2">The sequence shown here is derived from an EMBL/GenBank/DDBJ whole genome shotgun (WGS) entry which is preliminary data.</text>
</comment>
<evidence type="ECO:0000313" key="1">
    <source>
        <dbReference type="EMBL" id="PJZ71209.1"/>
    </source>
</evidence>
<name>A0A2M9ZRQ2_9LEPT</name>
<keyword evidence="3" id="KW-1185">Reference proteome</keyword>
<reference evidence="3 4" key="1">
    <citation type="submission" date="2017-07" db="EMBL/GenBank/DDBJ databases">
        <title>Leptospira spp. isolated from tropical soils.</title>
        <authorList>
            <person name="Thibeaux R."/>
            <person name="Iraola G."/>
            <person name="Ferres I."/>
            <person name="Bierque E."/>
            <person name="Girault D."/>
            <person name="Soupe-Gilbert M.-E."/>
            <person name="Picardeau M."/>
            <person name="Goarant C."/>
        </authorList>
    </citation>
    <scope>NUCLEOTIDE SEQUENCE [LARGE SCALE GENOMIC DNA]</scope>
    <source>
        <strain evidence="2 4">FH1-B-B1</strain>
        <strain evidence="1 3">FH1-B-C1</strain>
    </source>
</reference>
<accession>A0A2M9ZRQ2</accession>
<sequence>MICSLVLAFILLVSDENRKGFPVLWEIQKYISKKYKNFLFQIPKKSPIFSGIQTSQKHLLGGKLDRPVFGRSGVISRLD</sequence>
<organism evidence="2 4">
    <name type="scientific">Leptospira perolatii</name>
    <dbReference type="NCBI Taxonomy" id="2023191"/>
    <lineage>
        <taxon>Bacteria</taxon>
        <taxon>Pseudomonadati</taxon>
        <taxon>Spirochaetota</taxon>
        <taxon>Spirochaetia</taxon>
        <taxon>Leptospirales</taxon>
        <taxon>Leptospiraceae</taxon>
        <taxon>Leptospira</taxon>
    </lineage>
</organism>
<gene>
    <name evidence="1" type="ORF">CH360_01465</name>
    <name evidence="2" type="ORF">CH373_01465</name>
</gene>
<dbReference type="AlphaFoldDB" id="A0A2M9ZRQ2"/>
<proteinExistence type="predicted"/>
<dbReference type="Proteomes" id="UP000231990">
    <property type="component" value="Unassembled WGS sequence"/>
</dbReference>
<evidence type="ECO:0000313" key="2">
    <source>
        <dbReference type="EMBL" id="PJZ74742.1"/>
    </source>
</evidence>
<evidence type="ECO:0000313" key="3">
    <source>
        <dbReference type="Proteomes" id="UP000231962"/>
    </source>
</evidence>